<protein>
    <submittedName>
        <fullName evidence="2">Uncharacterized protein</fullName>
    </submittedName>
</protein>
<reference evidence="2" key="1">
    <citation type="journal article" date="2014" name="Front. Microbiol.">
        <title>High frequency of phylogenetically diverse reductive dehalogenase-homologous genes in deep subseafloor sedimentary metagenomes.</title>
        <authorList>
            <person name="Kawai M."/>
            <person name="Futagami T."/>
            <person name="Toyoda A."/>
            <person name="Takaki Y."/>
            <person name="Nishi S."/>
            <person name="Hori S."/>
            <person name="Arai W."/>
            <person name="Tsubouchi T."/>
            <person name="Morono Y."/>
            <person name="Uchiyama I."/>
            <person name="Ito T."/>
            <person name="Fujiyama A."/>
            <person name="Inagaki F."/>
            <person name="Takami H."/>
        </authorList>
    </citation>
    <scope>NUCLEOTIDE SEQUENCE</scope>
    <source>
        <strain evidence="2">Expedition CK06-06</strain>
    </source>
</reference>
<accession>X1E3B3</accession>
<keyword evidence="1" id="KW-1133">Transmembrane helix</keyword>
<organism evidence="2">
    <name type="scientific">marine sediment metagenome</name>
    <dbReference type="NCBI Taxonomy" id="412755"/>
    <lineage>
        <taxon>unclassified sequences</taxon>
        <taxon>metagenomes</taxon>
        <taxon>ecological metagenomes</taxon>
    </lineage>
</organism>
<keyword evidence="1" id="KW-0812">Transmembrane</keyword>
<sequence>MALTMKKPGAEIIAAIGVIIMTIIASYFVLVHNIAAAVLVIFAGTYLLISTEKVNRTAMSLLGVALVGVILYIGLEIY</sequence>
<dbReference type="AlphaFoldDB" id="X1E3B3"/>
<comment type="caution">
    <text evidence="2">The sequence shown here is derived from an EMBL/GenBank/DDBJ whole genome shotgun (WGS) entry which is preliminary data.</text>
</comment>
<proteinExistence type="predicted"/>
<name>X1E3B3_9ZZZZ</name>
<feature type="transmembrane region" description="Helical" evidence="1">
    <location>
        <begin position="34"/>
        <end position="51"/>
    </location>
</feature>
<feature type="transmembrane region" description="Helical" evidence="1">
    <location>
        <begin position="12"/>
        <end position="28"/>
    </location>
</feature>
<feature type="non-terminal residue" evidence="2">
    <location>
        <position position="78"/>
    </location>
</feature>
<evidence type="ECO:0000256" key="1">
    <source>
        <dbReference type="SAM" id="Phobius"/>
    </source>
</evidence>
<dbReference type="EMBL" id="BART01037851">
    <property type="protein sequence ID" value="GAH11669.1"/>
    <property type="molecule type" value="Genomic_DNA"/>
</dbReference>
<evidence type="ECO:0000313" key="2">
    <source>
        <dbReference type="EMBL" id="GAH11669.1"/>
    </source>
</evidence>
<feature type="transmembrane region" description="Helical" evidence="1">
    <location>
        <begin position="58"/>
        <end position="75"/>
    </location>
</feature>
<keyword evidence="1" id="KW-0472">Membrane</keyword>
<gene>
    <name evidence="2" type="ORF">S01H4_63109</name>
</gene>